<feature type="region of interest" description="Disordered" evidence="8">
    <location>
        <begin position="828"/>
        <end position="848"/>
    </location>
</feature>
<evidence type="ECO:0000256" key="4">
    <source>
        <dbReference type="ARBA" id="ARBA00022741"/>
    </source>
</evidence>
<accession>A0ABD3F4A1</accession>
<dbReference type="GO" id="GO:0016020">
    <property type="term" value="C:membrane"/>
    <property type="evidence" value="ECO:0007669"/>
    <property type="project" value="UniProtKB-SubCell"/>
</dbReference>
<keyword evidence="5" id="KW-0067">ATP-binding</keyword>
<feature type="transmembrane region" description="Helical" evidence="9">
    <location>
        <begin position="1343"/>
        <end position="1365"/>
    </location>
</feature>
<dbReference type="FunFam" id="3.40.50.300:FF:000289">
    <property type="entry name" value="ABC transporter G family member 31"/>
    <property type="match status" value="1"/>
</dbReference>
<keyword evidence="3 9" id="KW-0812">Transmembrane</keyword>
<evidence type="ECO:0000313" key="11">
    <source>
        <dbReference type="EMBL" id="KAL3660250.1"/>
    </source>
</evidence>
<feature type="transmembrane region" description="Helical" evidence="9">
    <location>
        <begin position="567"/>
        <end position="588"/>
    </location>
</feature>
<feature type="transmembrane region" description="Helical" evidence="9">
    <location>
        <begin position="1377"/>
        <end position="1400"/>
    </location>
</feature>
<reference evidence="11 12" key="1">
    <citation type="submission" date="2024-09" db="EMBL/GenBank/DDBJ databases">
        <title>Genome sequencing and assembly of Phytophthora oleae, isolate VK10A, causative agent of rot of olive drupes.</title>
        <authorList>
            <person name="Conti Taguali S."/>
            <person name="Riolo M."/>
            <person name="La Spada F."/>
            <person name="Cacciola S.O."/>
            <person name="Dionisio G."/>
        </authorList>
    </citation>
    <scope>NUCLEOTIDE SEQUENCE [LARGE SCALE GENOMIC DNA]</scope>
    <source>
        <strain evidence="11 12">VK10A</strain>
    </source>
</reference>
<dbReference type="Pfam" id="PF00005">
    <property type="entry name" value="ABC_tran"/>
    <property type="match status" value="2"/>
</dbReference>
<dbReference type="Pfam" id="PF01061">
    <property type="entry name" value="ABC2_membrane"/>
    <property type="match status" value="2"/>
</dbReference>
<dbReference type="PANTHER" id="PTHR19241">
    <property type="entry name" value="ATP-BINDING CASSETTE TRANSPORTER"/>
    <property type="match status" value="1"/>
</dbReference>
<dbReference type="SUPFAM" id="SSF52540">
    <property type="entry name" value="P-loop containing nucleoside triphosphate hydrolases"/>
    <property type="match status" value="2"/>
</dbReference>
<feature type="compositionally biased region" description="Basic residues" evidence="8">
    <location>
        <begin position="94"/>
        <end position="110"/>
    </location>
</feature>
<comment type="caution">
    <text evidence="11">The sequence shown here is derived from an EMBL/GenBank/DDBJ whole genome shotgun (WGS) entry which is preliminary data.</text>
</comment>
<evidence type="ECO:0000256" key="6">
    <source>
        <dbReference type="ARBA" id="ARBA00022989"/>
    </source>
</evidence>
<sequence>MESSFLEEGKGGSCSDRFNVLIRHLSCSCRANSTLDCCAMPSSRRHSRNSKRKPGSSRKMKPQPTTDFSTSISSVSSEPTPILESSLASSYQKHVLRRHHPTHGSRRHGTAARGGLRDSPFTPRRPAGAVPELFVTFRHVSLAVDVPVSPAAAAAAAQAASGQMGRETLAAKQLPTITNHVRSIVGALTASKTFVRRQILKNVTGAFTPGSMTLLLGRSGSGKSVLFKLLSGRLDVSAMSVTLDGEVSYNGLSRDKLKTQLPQCVSYVPQQDKHQPVLTVKETLDFAYECCAINSDAKPVGAVYKSPASQYPLALPTTYLGGERDPVTVTRELGLTRCQGTIVGDERIRGVSGGEKKRVTTGEMAFGPHAVSLMDEITTGLDSSAAFDVVNAQRRLARQQRQTVVISLQQPAPEVLALFDNVLLLAEGEVVYHGPRAHIQAYFEALGFVCPPGRDLADFLCDLASPQQIRYEQSYAPMPGQRRHPRSANEFADLWIMSPMYEAMVEELDHLDNDTEAYTQMHSRNGERELYFDQEALLRVPAFRQSYLRSTWTVMKRQMRLFVRNKVFFVGRLLLDLLVGLMVGSIYYNMDLADSQVTLGVVFSCALFLGLGQSATLAPFFDAREVFYKHRGANFFRTSSYVLASSISQLPLAIIEALVFSSIVYWMGGFIASAEHFLIFVLYMLLTILVFIGEYFLLSAMCSSLHVAQPASTLMLLFSILFAGFSVSREQLPSALRWIYWSNPLAWSTRGILVDQYRSSELDVCEYGGINYCKAYGGKTLGEYSLALYDVPEDPKWVVLGMVFLATVYIVSMFLSYVMLEYHRHESTPTVAPSLPTSASSSNVTTPRQPMESYAMLATPHGDTDELQETDFAGFQLPLERNDLVILGEDENMNDSFNASQGLRTNPEEIMVRLTPRWDVTPVTLAFQDLRYSITVPANAVVDPAGQRGAEGAPGRPVAVDSRDNAGKKSKETVTRELLKGVTGYAVPGTMTALMGSTGAGKTTLLDVLAGRKSGSADNKKKNGAPTLRGRVLLNGVDATELAVRRCTGYCEQTDVHSDASTFREALQFSAYLRQGDRVAPGRVEEIVDECLDLLGLNDIAGQLVRGSSSEQLKRLTLGVELAAQPSVLFLDEPTSGLDARAAKSLMDGVRNVADSGRTVICTIHQPSTEVFLLFDSLLLLQRGGETVYFGELGRNGETLVNYFQGLNLPRSSPTFKPGDNPATWMLDVIGAGVEKVKTQSSLPMKFRQPAPATSKNSRWDASLNSSVSSEFSRQYCDEGVDFVAAYKTSRLKQHLDAKRAAPGVFMASDRLPPVRFTQRRAASDGLQFIMLMRRFLRLYWRTPFYTFTRMVTALMLGLMFGLVYSGSNDFTTYQGANGAVGLIFFSTCFLGVGAYVHVLPLAFEERGPYYRERASETYSALWYFVASSLVEIPYAAVASMIFVGVFYPMAGFSAYGDFSQVVVYWLVLTVHILFQTYFGQFFTFAMPSLELAAVWGSLFDSIFLMFMGYNPPASSIPDGYKWLFQLVPHRYTFEVLTALVLGDCPDAQVQQIMEAAASNATIDVSNWPLGCQPLTQAPPVVANIPLTSYIDAVFGARREDTARSVAVVMGILLAMRLATLVVMRVVNHQKR</sequence>
<proteinExistence type="predicted"/>
<feature type="transmembrane region" description="Helical" evidence="9">
    <location>
        <begin position="641"/>
        <end position="665"/>
    </location>
</feature>
<feature type="transmembrane region" description="Helical" evidence="9">
    <location>
        <begin position="600"/>
        <end position="621"/>
    </location>
</feature>
<feature type="domain" description="ABC transporter" evidence="10">
    <location>
        <begin position="960"/>
        <end position="1209"/>
    </location>
</feature>
<feature type="transmembrane region" description="Helical" evidence="9">
    <location>
        <begin position="677"/>
        <end position="698"/>
    </location>
</feature>
<dbReference type="GO" id="GO:0005524">
    <property type="term" value="F:ATP binding"/>
    <property type="evidence" value="ECO:0007669"/>
    <property type="project" value="UniProtKB-KW"/>
</dbReference>
<evidence type="ECO:0000256" key="1">
    <source>
        <dbReference type="ARBA" id="ARBA00004141"/>
    </source>
</evidence>
<dbReference type="Gene3D" id="3.40.50.300">
    <property type="entry name" value="P-loop containing nucleotide triphosphate hydrolases"/>
    <property type="match status" value="2"/>
</dbReference>
<evidence type="ECO:0000256" key="9">
    <source>
        <dbReference type="SAM" id="Phobius"/>
    </source>
</evidence>
<dbReference type="SMART" id="SM00382">
    <property type="entry name" value="AAA"/>
    <property type="match status" value="2"/>
</dbReference>
<feature type="transmembrane region" description="Helical" evidence="9">
    <location>
        <begin position="710"/>
        <end position="728"/>
    </location>
</feature>
<dbReference type="Proteomes" id="UP001632037">
    <property type="component" value="Unassembled WGS sequence"/>
</dbReference>
<comment type="subcellular location">
    <subcellularLocation>
        <location evidence="1">Membrane</location>
        <topology evidence="1">Multi-pass membrane protein</topology>
    </subcellularLocation>
</comment>
<evidence type="ECO:0000256" key="8">
    <source>
        <dbReference type="SAM" id="MobiDB-lite"/>
    </source>
</evidence>
<name>A0ABD3F4A1_9STRA</name>
<feature type="transmembrane region" description="Helical" evidence="9">
    <location>
        <begin position="1463"/>
        <end position="1480"/>
    </location>
</feature>
<keyword evidence="12" id="KW-1185">Reference proteome</keyword>
<evidence type="ECO:0000256" key="2">
    <source>
        <dbReference type="ARBA" id="ARBA00022448"/>
    </source>
</evidence>
<feature type="transmembrane region" description="Helical" evidence="9">
    <location>
        <begin position="797"/>
        <end position="820"/>
    </location>
</feature>
<dbReference type="InterPro" id="IPR003439">
    <property type="entry name" value="ABC_transporter-like_ATP-bd"/>
</dbReference>
<feature type="domain" description="ABC transporter" evidence="10">
    <location>
        <begin position="185"/>
        <end position="452"/>
    </location>
</feature>
<evidence type="ECO:0000256" key="5">
    <source>
        <dbReference type="ARBA" id="ARBA00022840"/>
    </source>
</evidence>
<evidence type="ECO:0000256" key="7">
    <source>
        <dbReference type="ARBA" id="ARBA00023136"/>
    </source>
</evidence>
<dbReference type="EMBL" id="JBIMZQ010000042">
    <property type="protein sequence ID" value="KAL3660250.1"/>
    <property type="molecule type" value="Genomic_DNA"/>
</dbReference>
<protein>
    <recommendedName>
        <fullName evidence="10">ABC transporter domain-containing protein</fullName>
    </recommendedName>
</protein>
<feature type="region of interest" description="Disordered" evidence="8">
    <location>
        <begin position="945"/>
        <end position="970"/>
    </location>
</feature>
<dbReference type="InterPro" id="IPR003593">
    <property type="entry name" value="AAA+_ATPase"/>
</dbReference>
<dbReference type="InterPro" id="IPR013525">
    <property type="entry name" value="ABC2_TM"/>
</dbReference>
<keyword evidence="4" id="KW-0547">Nucleotide-binding</keyword>
<organism evidence="11 12">
    <name type="scientific">Phytophthora oleae</name>
    <dbReference type="NCBI Taxonomy" id="2107226"/>
    <lineage>
        <taxon>Eukaryota</taxon>
        <taxon>Sar</taxon>
        <taxon>Stramenopiles</taxon>
        <taxon>Oomycota</taxon>
        <taxon>Peronosporomycetes</taxon>
        <taxon>Peronosporales</taxon>
        <taxon>Peronosporaceae</taxon>
        <taxon>Phytophthora</taxon>
    </lineage>
</organism>
<gene>
    <name evidence="11" type="ORF">V7S43_014780</name>
</gene>
<evidence type="ECO:0000256" key="3">
    <source>
        <dbReference type="ARBA" id="ARBA00022692"/>
    </source>
</evidence>
<dbReference type="FunFam" id="3.40.50.300:FF:000528">
    <property type="entry name" value="ABC transporter G family member 31"/>
    <property type="match status" value="1"/>
</dbReference>
<feature type="transmembrane region" description="Helical" evidence="9">
    <location>
        <begin position="1421"/>
        <end position="1451"/>
    </location>
</feature>
<feature type="transmembrane region" description="Helical" evidence="9">
    <location>
        <begin position="1606"/>
        <end position="1627"/>
    </location>
</feature>
<feature type="compositionally biased region" description="Basic and acidic residues" evidence="8">
    <location>
        <begin position="961"/>
        <end position="970"/>
    </location>
</feature>
<keyword evidence="7 9" id="KW-0472">Membrane</keyword>
<dbReference type="PROSITE" id="PS50893">
    <property type="entry name" value="ABC_TRANSPORTER_2"/>
    <property type="match status" value="2"/>
</dbReference>
<feature type="region of interest" description="Disordered" evidence="8">
    <location>
        <begin position="40"/>
        <end position="125"/>
    </location>
</feature>
<feature type="compositionally biased region" description="Low complexity" evidence="8">
    <location>
        <begin position="65"/>
        <end position="80"/>
    </location>
</feature>
<keyword evidence="2" id="KW-0813">Transport</keyword>
<evidence type="ECO:0000259" key="10">
    <source>
        <dbReference type="PROSITE" id="PS50893"/>
    </source>
</evidence>
<keyword evidence="6 9" id="KW-1133">Transmembrane helix</keyword>
<dbReference type="InterPro" id="IPR027417">
    <property type="entry name" value="P-loop_NTPase"/>
</dbReference>
<feature type="compositionally biased region" description="Basic residues" evidence="8">
    <location>
        <begin position="43"/>
        <end position="61"/>
    </location>
</feature>
<evidence type="ECO:0000313" key="12">
    <source>
        <dbReference type="Proteomes" id="UP001632037"/>
    </source>
</evidence>